<keyword evidence="8" id="KW-1185">Reference proteome</keyword>
<dbReference type="SUPFAM" id="SSF53187">
    <property type="entry name" value="Zn-dependent exopeptidases"/>
    <property type="match status" value="1"/>
</dbReference>
<dbReference type="PROSITE" id="PS00758">
    <property type="entry name" value="ARGE_DAPE_CPG2_1"/>
    <property type="match status" value="1"/>
</dbReference>
<keyword evidence="3" id="KW-0479">Metal-binding</keyword>
<evidence type="ECO:0000259" key="6">
    <source>
        <dbReference type="Pfam" id="PF07687"/>
    </source>
</evidence>
<organism evidence="7 8">
    <name type="scientific">Exophiala viscosa</name>
    <dbReference type="NCBI Taxonomy" id="2486360"/>
    <lineage>
        <taxon>Eukaryota</taxon>
        <taxon>Fungi</taxon>
        <taxon>Dikarya</taxon>
        <taxon>Ascomycota</taxon>
        <taxon>Pezizomycotina</taxon>
        <taxon>Eurotiomycetes</taxon>
        <taxon>Chaetothyriomycetidae</taxon>
        <taxon>Chaetothyriales</taxon>
        <taxon>Herpotrichiellaceae</taxon>
        <taxon>Exophiala</taxon>
    </lineage>
</organism>
<evidence type="ECO:0000313" key="7">
    <source>
        <dbReference type="EMBL" id="KAI1610580.1"/>
    </source>
</evidence>
<dbReference type="AlphaFoldDB" id="A0AAN6DTL2"/>
<evidence type="ECO:0000313" key="8">
    <source>
        <dbReference type="Proteomes" id="UP001203852"/>
    </source>
</evidence>
<dbReference type="Proteomes" id="UP001203852">
    <property type="component" value="Unassembled WGS sequence"/>
</dbReference>
<evidence type="ECO:0000256" key="3">
    <source>
        <dbReference type="ARBA" id="ARBA00022723"/>
    </source>
</evidence>
<evidence type="ECO:0000256" key="4">
    <source>
        <dbReference type="ARBA" id="ARBA00022801"/>
    </source>
</evidence>
<gene>
    <name evidence="7" type="ORF">EDD36DRAFT_329435</name>
</gene>
<reference evidence="7" key="1">
    <citation type="journal article" date="2022" name="bioRxiv">
        <title>Deciphering the potential niche of two novel black yeast fungi from a biological soil crust based on their genomes, phenotypes, and melanin regulation.</title>
        <authorList>
            <consortium name="DOE Joint Genome Institute"/>
            <person name="Carr E.C."/>
            <person name="Barton Q."/>
            <person name="Grambo S."/>
            <person name="Sullivan M."/>
            <person name="Renfro C.M."/>
            <person name="Kuo A."/>
            <person name="Pangilinan J."/>
            <person name="Lipzen A."/>
            <person name="Keymanesh K."/>
            <person name="Savage E."/>
            <person name="Barry K."/>
            <person name="Grigoriev I.V."/>
            <person name="Riekhof W.R."/>
            <person name="Harris S.S."/>
        </authorList>
    </citation>
    <scope>NUCLEOTIDE SEQUENCE</scope>
    <source>
        <strain evidence="7">JF 03-4F</strain>
    </source>
</reference>
<keyword evidence="5" id="KW-0862">Zinc</keyword>
<dbReference type="Pfam" id="PF07687">
    <property type="entry name" value="M20_dimer"/>
    <property type="match status" value="1"/>
</dbReference>
<evidence type="ECO:0000256" key="1">
    <source>
        <dbReference type="ARBA" id="ARBA00001947"/>
    </source>
</evidence>
<comment type="caution">
    <text evidence="7">The sequence shown here is derived from an EMBL/GenBank/DDBJ whole genome shotgun (WGS) entry which is preliminary data.</text>
</comment>
<dbReference type="GO" id="GO:0046872">
    <property type="term" value="F:metal ion binding"/>
    <property type="evidence" value="ECO:0007669"/>
    <property type="project" value="UniProtKB-KW"/>
</dbReference>
<dbReference type="InterPro" id="IPR002933">
    <property type="entry name" value="Peptidase_M20"/>
</dbReference>
<dbReference type="InterPro" id="IPR036264">
    <property type="entry name" value="Bact_exopeptidase_dim_dom"/>
</dbReference>
<comment type="similarity">
    <text evidence="2">Belongs to the peptidase M20A family.</text>
</comment>
<dbReference type="Pfam" id="PF01546">
    <property type="entry name" value="Peptidase_M20"/>
    <property type="match status" value="1"/>
</dbReference>
<protein>
    <submittedName>
        <fullName evidence="7">Acetylornithine deacetylase</fullName>
    </submittedName>
</protein>
<proteinExistence type="inferred from homology"/>
<accession>A0AAN6DTL2</accession>
<name>A0AAN6DTL2_9EURO</name>
<dbReference type="GO" id="GO:0016787">
    <property type="term" value="F:hydrolase activity"/>
    <property type="evidence" value="ECO:0007669"/>
    <property type="project" value="UniProtKB-KW"/>
</dbReference>
<evidence type="ECO:0000256" key="2">
    <source>
        <dbReference type="ARBA" id="ARBA00006247"/>
    </source>
</evidence>
<dbReference type="Gene3D" id="3.40.630.10">
    <property type="entry name" value="Zn peptidases"/>
    <property type="match status" value="1"/>
</dbReference>
<sequence length="395" mass="42828">MPAEAPKDVSIEEVVALTQTLVQIDSSNPDFGSTGGPGETAIATYITAWLQHRDIETHWIEQTKGRPSVVGIVRGSGGGKSLMFNGHIDTVTLLGYDGDALGAQIIDGNMYGRGTADMKSGLAAAMLALLHAKTLNLKGDMILAAVADEESESRGTEQLLAAGWRADAAIIAEPTGTDIINTHKGFALFEVDIHGKASHGSRPDLGIDAIAKAGFFLVELDKFAHQLQRRFDKEANPPETGAPSIHCGIIRGREEVASYPAKCTIHIERRNIAGETQEGITKELEVILENLVAAVPDFKHELRSTFFRPPYYLPRDHAFIKLVEGHLTTAMGGALITIRAEKYWTDAALLSDVDIPSVILGPRGYGLHSEKEWVEVESLRQLSDAFKSTMEEFCS</sequence>
<feature type="domain" description="Peptidase M20 dimerisation" evidence="6">
    <location>
        <begin position="182"/>
        <end position="291"/>
    </location>
</feature>
<dbReference type="EMBL" id="MU404358">
    <property type="protein sequence ID" value="KAI1610580.1"/>
    <property type="molecule type" value="Genomic_DNA"/>
</dbReference>
<dbReference type="PANTHER" id="PTHR43808:SF25">
    <property type="entry name" value="PEPTIDASE M20 DIMERISATION DOMAIN-CONTAINING PROTEIN"/>
    <property type="match status" value="1"/>
</dbReference>
<evidence type="ECO:0000256" key="5">
    <source>
        <dbReference type="ARBA" id="ARBA00022833"/>
    </source>
</evidence>
<keyword evidence="4" id="KW-0378">Hydrolase</keyword>
<dbReference type="InterPro" id="IPR011650">
    <property type="entry name" value="Peptidase_M20_dimer"/>
</dbReference>
<dbReference type="InterPro" id="IPR050072">
    <property type="entry name" value="Peptidase_M20A"/>
</dbReference>
<dbReference type="InterPro" id="IPR001261">
    <property type="entry name" value="ArgE/DapE_CS"/>
</dbReference>
<comment type="cofactor">
    <cofactor evidence="1">
        <name>Zn(2+)</name>
        <dbReference type="ChEBI" id="CHEBI:29105"/>
    </cofactor>
</comment>
<dbReference type="SUPFAM" id="SSF55031">
    <property type="entry name" value="Bacterial exopeptidase dimerisation domain"/>
    <property type="match status" value="1"/>
</dbReference>
<dbReference type="Gene3D" id="3.30.70.360">
    <property type="match status" value="1"/>
</dbReference>
<dbReference type="PROSITE" id="PS00759">
    <property type="entry name" value="ARGE_DAPE_CPG2_2"/>
    <property type="match status" value="1"/>
</dbReference>
<dbReference type="PANTHER" id="PTHR43808">
    <property type="entry name" value="ACETYLORNITHINE DEACETYLASE"/>
    <property type="match status" value="1"/>
</dbReference>